<dbReference type="Proteomes" id="UP000664859">
    <property type="component" value="Unassembled WGS sequence"/>
</dbReference>
<feature type="region of interest" description="Disordered" evidence="9">
    <location>
        <begin position="327"/>
        <end position="346"/>
    </location>
</feature>
<evidence type="ECO:0000313" key="11">
    <source>
        <dbReference type="EMBL" id="KAG5193038.1"/>
    </source>
</evidence>
<feature type="region of interest" description="Disordered" evidence="9">
    <location>
        <begin position="1251"/>
        <end position="1287"/>
    </location>
</feature>
<dbReference type="PROSITE" id="PS50077">
    <property type="entry name" value="HEAT_REPEAT"/>
    <property type="match status" value="1"/>
</dbReference>
<dbReference type="Pfam" id="PF25780">
    <property type="entry name" value="TPR_IPO5"/>
    <property type="match status" value="1"/>
</dbReference>
<dbReference type="InterPro" id="IPR011333">
    <property type="entry name" value="SKP1/BTB/POZ_sf"/>
</dbReference>
<dbReference type="SMART" id="SM00913">
    <property type="entry name" value="IBN_N"/>
    <property type="match status" value="1"/>
</dbReference>
<dbReference type="GO" id="GO:0006606">
    <property type="term" value="P:protein import into nucleus"/>
    <property type="evidence" value="ECO:0007669"/>
    <property type="project" value="InterPro"/>
</dbReference>
<dbReference type="EMBL" id="JAFCMP010000001">
    <property type="protein sequence ID" value="KAG5193038.1"/>
    <property type="molecule type" value="Genomic_DNA"/>
</dbReference>
<comment type="caution">
    <text evidence="11">The sequence shown here is derived from an EMBL/GenBank/DDBJ whole genome shotgun (WGS) entry which is preliminary data.</text>
</comment>
<dbReference type="InterPro" id="IPR021133">
    <property type="entry name" value="HEAT_type_2"/>
</dbReference>
<evidence type="ECO:0000256" key="7">
    <source>
        <dbReference type="ARBA" id="ARBA00023242"/>
    </source>
</evidence>
<feature type="repeat" description="HEAT" evidence="8">
    <location>
        <begin position="797"/>
        <end position="835"/>
    </location>
</feature>
<reference evidence="11" key="1">
    <citation type="submission" date="2021-02" db="EMBL/GenBank/DDBJ databases">
        <title>First Annotated Genome of the Yellow-green Alga Tribonema minus.</title>
        <authorList>
            <person name="Mahan K.M."/>
        </authorList>
    </citation>
    <scope>NUCLEOTIDE SEQUENCE</scope>
    <source>
        <strain evidence="11">UTEX B ZZ1240</strain>
    </source>
</reference>
<keyword evidence="6" id="KW-0653">Protein transport</keyword>
<protein>
    <submittedName>
        <fullName evidence="11">Armadillo-type protein</fullName>
    </submittedName>
</protein>
<evidence type="ECO:0000256" key="1">
    <source>
        <dbReference type="ARBA" id="ARBA00004123"/>
    </source>
</evidence>
<evidence type="ECO:0000256" key="5">
    <source>
        <dbReference type="ARBA" id="ARBA00022737"/>
    </source>
</evidence>
<dbReference type="InterPro" id="IPR016024">
    <property type="entry name" value="ARM-type_fold"/>
</dbReference>
<dbReference type="Gene3D" id="1.25.10.10">
    <property type="entry name" value="Leucine-rich Repeat Variant"/>
    <property type="match status" value="2"/>
</dbReference>
<dbReference type="InterPro" id="IPR001494">
    <property type="entry name" value="Importin-beta_N"/>
</dbReference>
<feature type="domain" description="Importin N-terminal" evidence="10">
    <location>
        <begin position="276"/>
        <end position="375"/>
    </location>
</feature>
<dbReference type="InterPro" id="IPR011989">
    <property type="entry name" value="ARM-like"/>
</dbReference>
<evidence type="ECO:0000256" key="2">
    <source>
        <dbReference type="ARBA" id="ARBA00004496"/>
    </source>
</evidence>
<keyword evidence="3" id="KW-0813">Transport</keyword>
<name>A0A835ZQ81_9STRA</name>
<keyword evidence="12" id="KW-1185">Reference proteome</keyword>
<evidence type="ECO:0000256" key="4">
    <source>
        <dbReference type="ARBA" id="ARBA00022490"/>
    </source>
</evidence>
<comment type="subcellular location">
    <subcellularLocation>
        <location evidence="2">Cytoplasm</location>
    </subcellularLocation>
    <subcellularLocation>
        <location evidence="1">Nucleus</location>
    </subcellularLocation>
</comment>
<evidence type="ECO:0000313" key="12">
    <source>
        <dbReference type="Proteomes" id="UP000664859"/>
    </source>
</evidence>
<dbReference type="InterPro" id="IPR057672">
    <property type="entry name" value="TPR_IPO4/5"/>
</dbReference>
<keyword evidence="7" id="KW-0539">Nucleus</keyword>
<evidence type="ECO:0000256" key="9">
    <source>
        <dbReference type="SAM" id="MobiDB-lite"/>
    </source>
</evidence>
<evidence type="ECO:0000256" key="8">
    <source>
        <dbReference type="PROSITE-ProRule" id="PRU00103"/>
    </source>
</evidence>
<dbReference type="SUPFAM" id="SSF54695">
    <property type="entry name" value="POZ domain"/>
    <property type="match status" value="1"/>
</dbReference>
<feature type="compositionally biased region" description="Acidic residues" evidence="9">
    <location>
        <begin position="1269"/>
        <end position="1287"/>
    </location>
</feature>
<dbReference type="GO" id="GO:0031267">
    <property type="term" value="F:small GTPase binding"/>
    <property type="evidence" value="ECO:0007669"/>
    <property type="project" value="InterPro"/>
</dbReference>
<dbReference type="PROSITE" id="PS50166">
    <property type="entry name" value="IMPORTIN_B_NT"/>
    <property type="match status" value="1"/>
</dbReference>
<feature type="region of interest" description="Disordered" evidence="9">
    <location>
        <begin position="705"/>
        <end position="728"/>
    </location>
</feature>
<sequence>MNIKRSASPHAADGTGDDAAKPLPSLLYYHKPSLATAVPSEEISGTVPVQLSWGGGWLLGLPLNQTTNDEDASGGTFNAGVAYTAISWPEPHAADALELRWLQALFACILALNYAALALNAACGEWIAAPARVEPPPLTGVPGPFTKPPADGAGATAAHTAAAALVGALGLAAVLSRQPLLLSLYVHAAALGVVLGAPRAPSAFLAARYAFDAALVSVARAVRRRVTIQWETEQLIVMATKEQIAAHVAELRSNPAALEPIMLRCFVNDTEQIKAAEEILKQYTKKPQCVPALMSTMQISPHEQVRQLAAVLLKKKIAAHWAKFTPEEQAQTATTTKSHARSRTYRRASPNVCANGASPMAVGQVKNALLAAVGREPQRRHRVKNAPLAAAGQEPQRLVRHAVATLMASLTPVKNALLAAVGQEPQRLVRHAVATLMASLAKQLFADSGGGWPEMLQFIATCAGQGGSEEHRELAFVMLQELTETVGDVLKAHFASLKALFLQALVDPSLRIQALVDPSPRVQVAALQSSSSLLAYLSMEQEALVFADLIPPTLAVAQQCVARADETSVCHVMDVLADLCNSPLPIITPYLTQVGGVVDLCNSPLPIITPYLTQVIDFILCVLRNDSLEMTTRDSASLVLGTLAEFKPKALGKTGCVPAVLKVMLIDFTIMSRALLPRAVELIAGHTGSAANALFTYEALAGAEEDSDEDYDGPNTQSIAQDSDEDYDGANTQSIAQAALDQLALYLPGRFIFPPAMELCGQCFDSPDPHTRKAGVAVMGVITEGCNELIRMNLDQILPKILHAAVDPEPAVRECACFCLGQLSEHCQPDILEYHAEILPVMCMLLDDATDNEILPVVFMLLDDATDNVKGVSCYVLEMFCENLQPDTVLPFLEPLMQRLVQMLQTPKRAVQEMSEMSVAAIAATAIAAEKAFTRYLDGTMLLITDDTMMALRGRALECMGHIAIAVEAEAFQPYVNMCMQSASEGLKIDNVELHEFAYTFFANLSKVLKDQMAPFMPELVPHLLAEVTAVTAVTAAWVTVVTAVTAAWINESDGGEGLQALAGNVEEVDAAAIDADDDDDSDASGSSIDAEAYSKMLGVHTAELDKKKAALLALGGLAEFAPAPFEPHLQAVMECLRANTESWHSEIRSEVCNCLKSVAGVSVAVHPPAEEEWVAGQTIPLHPHTTQLTSAVVMLLLKVMKEDVDSAVVAHACAALGGVLAQIGPMALTPHLNETMQLVAQFLTGKAPCQETDVEDDDDSGPRPTGSGDEEEEEDDDANGSDGDLDEAVSDLIGELARVIGPPFSSFFDTFLPMLLKRTRGSNPASERQTYMGAIAEVMQVLGPVGPRYVPSVMPAVRKGLKDSDSRVVRNTCFCAGVLAEGAGESITPHVLELLQLLAPIFQKAGKGSTEGGLLDNAAAAVARIVMAAPGAVPMEQVLPALLSALPLKVDAQENETVYGCVIGLLKMRHPAALASLPAIMTVLAKALAEGSIADDAVKAKITAGLKDPQLVSEMGPQMAAAIEQGEAFIDRHGPSFEYVLGFLRNRRLVVPSNFSDYQWDTLQLEEEFYCVAGLLDAIKEARSPAAPLLQAGQPLLLCARALYIHQGAVAEQVNAGVAVVPSARAGQFSYAITYQQDSTGPQGWAEGGMLVDAREKVAADADPARIIHAHLRHDCEEQRQTGECLARLTPALLRQFHWRPLVLPPGATAAEALAHVLSLWLSASDDAFKPRDYEYSWGVGGVANCCLPPQSDGRLLDLDAGGATSGADVLQQLGFGDVQAQVVGRHWRRAAESFVSRGVA</sequence>
<dbReference type="Pfam" id="PF03810">
    <property type="entry name" value="IBN_N"/>
    <property type="match status" value="1"/>
</dbReference>
<evidence type="ECO:0000256" key="3">
    <source>
        <dbReference type="ARBA" id="ARBA00022448"/>
    </source>
</evidence>
<dbReference type="OrthoDB" id="7862313at2759"/>
<feature type="compositionally biased region" description="Low complexity" evidence="9">
    <location>
        <begin position="327"/>
        <end position="336"/>
    </location>
</feature>
<proteinExistence type="predicted"/>
<dbReference type="SUPFAM" id="SSF48371">
    <property type="entry name" value="ARM repeat"/>
    <property type="match status" value="2"/>
</dbReference>
<dbReference type="GO" id="GO:0005737">
    <property type="term" value="C:cytoplasm"/>
    <property type="evidence" value="ECO:0007669"/>
    <property type="project" value="UniProtKB-SubCell"/>
</dbReference>
<evidence type="ECO:0000259" key="10">
    <source>
        <dbReference type="PROSITE" id="PS50166"/>
    </source>
</evidence>
<accession>A0A835ZQ81</accession>
<gene>
    <name evidence="11" type="ORF">JKP88DRAFT_346401</name>
</gene>
<organism evidence="11 12">
    <name type="scientific">Tribonema minus</name>
    <dbReference type="NCBI Taxonomy" id="303371"/>
    <lineage>
        <taxon>Eukaryota</taxon>
        <taxon>Sar</taxon>
        <taxon>Stramenopiles</taxon>
        <taxon>Ochrophyta</taxon>
        <taxon>PX clade</taxon>
        <taxon>Xanthophyceae</taxon>
        <taxon>Tribonematales</taxon>
        <taxon>Tribonemataceae</taxon>
        <taxon>Tribonema</taxon>
    </lineage>
</organism>
<dbReference type="InterPro" id="IPR040122">
    <property type="entry name" value="Importin_beta"/>
</dbReference>
<dbReference type="Pfam" id="PF13513">
    <property type="entry name" value="HEAT_EZ"/>
    <property type="match status" value="1"/>
</dbReference>
<keyword evidence="5" id="KW-0677">Repeat</keyword>
<dbReference type="PANTHER" id="PTHR10527">
    <property type="entry name" value="IMPORTIN BETA"/>
    <property type="match status" value="1"/>
</dbReference>
<evidence type="ECO:0000256" key="6">
    <source>
        <dbReference type="ARBA" id="ARBA00022927"/>
    </source>
</evidence>
<keyword evidence="4" id="KW-0963">Cytoplasm</keyword>